<accession>A0A1X7L6X1</accession>
<evidence type="ECO:0000313" key="1">
    <source>
        <dbReference type="EMBL" id="SMG49153.1"/>
    </source>
</evidence>
<dbReference type="STRING" id="561061.SAMN05660862_3629"/>
<dbReference type="AlphaFoldDB" id="A0A1X7L6X1"/>
<dbReference type="Gene3D" id="3.30.300.130">
    <property type="entry name" value="Fe-S cluster assembly (FSCA)"/>
    <property type="match status" value="1"/>
</dbReference>
<evidence type="ECO:0000313" key="2">
    <source>
        <dbReference type="Proteomes" id="UP000192980"/>
    </source>
</evidence>
<dbReference type="InterPro" id="IPR052339">
    <property type="entry name" value="Fe-S_Maturation_MIP18"/>
</dbReference>
<sequence length="109" mass="11960">MSIIIMDKLNLAKEIQAQLETVYDPELKPANIVDLGLVYEIITKEDGTAKIVMTLTAPGCPVAGQIMDEVQQKVAAVEGVKEALVELTFDPPWTKDLMSEEAKLELGFL</sequence>
<dbReference type="OrthoDB" id="9805360at2"/>
<protein>
    <submittedName>
        <fullName evidence="1">FeS assembly SUF system protein</fullName>
    </submittedName>
</protein>
<organism evidence="1 2">
    <name type="scientific">Sphingobacterium psychroaquaticum</name>
    <dbReference type="NCBI Taxonomy" id="561061"/>
    <lineage>
        <taxon>Bacteria</taxon>
        <taxon>Pseudomonadati</taxon>
        <taxon>Bacteroidota</taxon>
        <taxon>Sphingobacteriia</taxon>
        <taxon>Sphingobacteriales</taxon>
        <taxon>Sphingobacteriaceae</taxon>
        <taxon>Sphingobacterium</taxon>
    </lineage>
</organism>
<dbReference type="Pfam" id="PF01883">
    <property type="entry name" value="FeS_assembly_P"/>
    <property type="match status" value="1"/>
</dbReference>
<dbReference type="SUPFAM" id="SSF117916">
    <property type="entry name" value="Fe-S cluster assembly (FSCA) domain-like"/>
    <property type="match status" value="1"/>
</dbReference>
<gene>
    <name evidence="1" type="ORF">SAMN05660862_3629</name>
</gene>
<dbReference type="EMBL" id="FXAU01000008">
    <property type="protein sequence ID" value="SMG49153.1"/>
    <property type="molecule type" value="Genomic_DNA"/>
</dbReference>
<reference evidence="1 2" key="1">
    <citation type="submission" date="2017-04" db="EMBL/GenBank/DDBJ databases">
        <authorList>
            <person name="Afonso C.L."/>
            <person name="Miller P.J."/>
            <person name="Scott M.A."/>
            <person name="Spackman E."/>
            <person name="Goraichik I."/>
            <person name="Dimitrov K.M."/>
            <person name="Suarez D.L."/>
            <person name="Swayne D.E."/>
        </authorList>
    </citation>
    <scope>NUCLEOTIDE SEQUENCE [LARGE SCALE GENOMIC DNA]</scope>
    <source>
        <strain evidence="1 2">DSM 22418</strain>
    </source>
</reference>
<keyword evidence="2" id="KW-1185">Reference proteome</keyword>
<dbReference type="PANTHER" id="PTHR42831:SF1">
    <property type="entry name" value="FE-S PROTEIN MATURATION AUXILIARY FACTOR YITW"/>
    <property type="match status" value="1"/>
</dbReference>
<name>A0A1X7L6X1_9SPHI</name>
<proteinExistence type="predicted"/>
<dbReference type="InterPro" id="IPR002744">
    <property type="entry name" value="MIP18-like"/>
</dbReference>
<dbReference type="PANTHER" id="PTHR42831">
    <property type="entry name" value="FE-S PROTEIN MATURATION AUXILIARY FACTOR YITW"/>
    <property type="match status" value="1"/>
</dbReference>
<dbReference type="Proteomes" id="UP000192980">
    <property type="component" value="Unassembled WGS sequence"/>
</dbReference>
<dbReference type="InterPro" id="IPR034904">
    <property type="entry name" value="FSCA_dom_sf"/>
</dbReference>